<sequence>MMLKDPFLNIPFDPSLKWFIGVFDVYDREQDLGKELDKYNPNEHADREELIKNYALSLDYLSYRHKYALVEALKCCLSDKYYDFQSLFKIGEGEAASWPRSEWYNLEKPRDFLADAYQFARIIWMEDLQKASLEDPSTW</sequence>
<dbReference type="EMBL" id="LRMR01000002">
    <property type="protein sequence ID" value="KWU52920.1"/>
    <property type="molecule type" value="Genomic_DNA"/>
</dbReference>
<evidence type="ECO:0000313" key="2">
    <source>
        <dbReference type="Proteomes" id="UP000067111"/>
    </source>
</evidence>
<organism evidence="1 2">
    <name type="scientific">Pseudomonas palleroniana</name>
    <dbReference type="NCBI Taxonomy" id="191390"/>
    <lineage>
        <taxon>Bacteria</taxon>
        <taxon>Pseudomonadati</taxon>
        <taxon>Pseudomonadota</taxon>
        <taxon>Gammaproteobacteria</taxon>
        <taxon>Pseudomonadales</taxon>
        <taxon>Pseudomonadaceae</taxon>
        <taxon>Pseudomonas</taxon>
    </lineage>
</organism>
<dbReference type="AlphaFoldDB" id="A0A120EAK1"/>
<protein>
    <submittedName>
        <fullName evidence="1">Uncharacterized protein</fullName>
    </submittedName>
</protein>
<evidence type="ECO:0000313" key="1">
    <source>
        <dbReference type="EMBL" id="KWU52920.1"/>
    </source>
</evidence>
<comment type="caution">
    <text evidence="1">The sequence shown here is derived from an EMBL/GenBank/DDBJ whole genome shotgun (WGS) entry which is preliminary data.</text>
</comment>
<gene>
    <name evidence="1" type="ORF">AWV77_01180</name>
</gene>
<proteinExistence type="predicted"/>
<dbReference type="Proteomes" id="UP000067111">
    <property type="component" value="Unassembled WGS sequence"/>
</dbReference>
<dbReference type="OrthoDB" id="6984242at2"/>
<accession>A0A120EAK1</accession>
<name>A0A120EAK1_9PSED</name>
<reference evidence="2" key="1">
    <citation type="submission" date="2016-01" db="EMBL/GenBank/DDBJ databases">
        <authorList>
            <person name="Gamez R.M."/>
            <person name="Rodriguez F."/>
            <person name="Bernal J.F."/>
            <person name="Agarwala R."/>
            <person name="Landsman D."/>
            <person name="Marino-Ramirez L."/>
        </authorList>
    </citation>
    <scope>NUCLEOTIDE SEQUENCE [LARGE SCALE GENOMIC DNA]</scope>
    <source>
        <strain evidence="2">Ps006</strain>
    </source>
</reference>